<comment type="caution">
    <text evidence="4">The sequence shown here is derived from an EMBL/GenBank/DDBJ whole genome shotgun (WGS) entry which is preliminary data.</text>
</comment>
<dbReference type="GO" id="GO:0016788">
    <property type="term" value="F:hydrolase activity, acting on ester bonds"/>
    <property type="evidence" value="ECO:0007669"/>
    <property type="project" value="InterPro"/>
</dbReference>
<feature type="binding site" evidence="3">
    <location>
        <position position="6"/>
    </location>
    <ligand>
        <name>a divalent metal cation</name>
        <dbReference type="ChEBI" id="CHEBI:60240"/>
        <label>1</label>
    </ligand>
</feature>
<organism evidence="4 5">
    <name type="scientific">Fusibacillus kribbianus</name>
    <dbReference type="NCBI Taxonomy" id="3044208"/>
    <lineage>
        <taxon>Bacteria</taxon>
        <taxon>Bacillati</taxon>
        <taxon>Bacillota</taxon>
        <taxon>Clostridia</taxon>
        <taxon>Lachnospirales</taxon>
        <taxon>Lachnospiraceae</taxon>
        <taxon>Fusibacillus</taxon>
    </lineage>
</organism>
<dbReference type="PANTHER" id="PTHR46124:SF2">
    <property type="entry name" value="D-AMINOACYL-TRNA DEACYLASE"/>
    <property type="match status" value="1"/>
</dbReference>
<evidence type="ECO:0000313" key="5">
    <source>
        <dbReference type="Proteomes" id="UP001300383"/>
    </source>
</evidence>
<name>A0AAP4BAS5_9FIRM</name>
<proteinExistence type="predicted"/>
<feature type="binding site" evidence="3">
    <location>
        <position position="203"/>
    </location>
    <ligand>
        <name>a divalent metal cation</name>
        <dbReference type="ChEBI" id="CHEBI:60240"/>
        <label>1</label>
    </ligand>
</feature>
<dbReference type="GO" id="GO:0004536">
    <property type="term" value="F:DNA nuclease activity"/>
    <property type="evidence" value="ECO:0007669"/>
    <property type="project" value="InterPro"/>
</dbReference>
<dbReference type="FunFam" id="3.20.20.140:FF:000005">
    <property type="entry name" value="TatD family hydrolase"/>
    <property type="match status" value="1"/>
</dbReference>
<dbReference type="Proteomes" id="UP001300383">
    <property type="component" value="Unassembled WGS sequence"/>
</dbReference>
<dbReference type="EMBL" id="JASGBQ010000009">
    <property type="protein sequence ID" value="MDI9242205.1"/>
    <property type="molecule type" value="Genomic_DNA"/>
</dbReference>
<dbReference type="InterPro" id="IPR015991">
    <property type="entry name" value="TatD/YcfH-like"/>
</dbReference>
<keyword evidence="5" id="KW-1185">Reference proteome</keyword>
<feature type="binding site" evidence="3">
    <location>
        <position position="153"/>
    </location>
    <ligand>
        <name>a divalent metal cation</name>
        <dbReference type="ChEBI" id="CHEBI:60240"/>
        <label>2</label>
    </ligand>
</feature>
<protein>
    <submittedName>
        <fullName evidence="4">TatD family hydrolase</fullName>
        <ecNumber evidence="4">3.1.-.-</ecNumber>
    </submittedName>
</protein>
<dbReference type="InterPro" id="IPR001130">
    <property type="entry name" value="TatD-like"/>
</dbReference>
<evidence type="ECO:0000313" key="4">
    <source>
        <dbReference type="EMBL" id="MDI9242205.1"/>
    </source>
</evidence>
<dbReference type="PANTHER" id="PTHR46124">
    <property type="entry name" value="D-AMINOACYL-TRNA DEACYLASE"/>
    <property type="match status" value="1"/>
</dbReference>
<gene>
    <name evidence="4" type="ORF">QJ036_06895</name>
</gene>
<evidence type="ECO:0000256" key="2">
    <source>
        <dbReference type="ARBA" id="ARBA00022801"/>
    </source>
</evidence>
<feature type="binding site" evidence="3">
    <location>
        <position position="128"/>
    </location>
    <ligand>
        <name>a divalent metal cation</name>
        <dbReference type="ChEBI" id="CHEBI:60240"/>
        <label>2</label>
    </ligand>
</feature>
<dbReference type="GO" id="GO:0046872">
    <property type="term" value="F:metal ion binding"/>
    <property type="evidence" value="ECO:0007669"/>
    <property type="project" value="UniProtKB-KW"/>
</dbReference>
<sequence>MIFDSHAHYDDRAFDEDRGTLLASLPANGISRVVNIGSSLETTRRTVALTEQYDFVYGTAGVHPSDTGELNDENFRQVVEALGRPKIVAVGEIGLDYHWDEPERPVQKKWFERQLMLAREKRMPVVIHSREAAQDTLEIMRACGAADMSAVIHCFSYGVEMAREYLNMGHYIGVGGVVTFSNGRKLKEVVQYMPLDRMLLETDCPYLAPVPNRGRRNSSLNLPHVVRMVAELKGVSEETVEQATFENACRFYGISGEES</sequence>
<dbReference type="InterPro" id="IPR032466">
    <property type="entry name" value="Metal_Hydrolase"/>
</dbReference>
<dbReference type="Gene3D" id="3.20.20.140">
    <property type="entry name" value="Metal-dependent hydrolases"/>
    <property type="match status" value="1"/>
</dbReference>
<dbReference type="Pfam" id="PF01026">
    <property type="entry name" value="TatD_DNase"/>
    <property type="match status" value="1"/>
</dbReference>
<dbReference type="EC" id="3.1.-.-" evidence="4"/>
<reference evidence="4 5" key="1">
    <citation type="submission" date="2023-05" db="EMBL/GenBank/DDBJ databases">
        <title>[ruminococcus] sp. nov., isolated from a pig farm feces dump.</title>
        <authorList>
            <person name="Chang Y.-H."/>
        </authorList>
    </citation>
    <scope>NUCLEOTIDE SEQUENCE [LARGE SCALE GENOMIC DNA]</scope>
    <source>
        <strain evidence="4 5">YH-rum2234</strain>
    </source>
</reference>
<accession>A0AAP4BAS5</accession>
<keyword evidence="1 3" id="KW-0479">Metal-binding</keyword>
<dbReference type="CDD" id="cd01310">
    <property type="entry name" value="TatD_DNAse"/>
    <property type="match status" value="1"/>
</dbReference>
<keyword evidence="2 4" id="KW-0378">Hydrolase</keyword>
<feature type="binding site" evidence="3">
    <location>
        <position position="92"/>
    </location>
    <ligand>
        <name>a divalent metal cation</name>
        <dbReference type="ChEBI" id="CHEBI:60240"/>
        <label>1</label>
    </ligand>
</feature>
<evidence type="ECO:0000256" key="3">
    <source>
        <dbReference type="PIRSR" id="PIRSR005902-1"/>
    </source>
</evidence>
<feature type="binding site" evidence="3">
    <location>
        <position position="8"/>
    </location>
    <ligand>
        <name>a divalent metal cation</name>
        <dbReference type="ChEBI" id="CHEBI:60240"/>
        <label>1</label>
    </ligand>
</feature>
<dbReference type="GO" id="GO:0005829">
    <property type="term" value="C:cytosol"/>
    <property type="evidence" value="ECO:0007669"/>
    <property type="project" value="TreeGrafter"/>
</dbReference>
<dbReference type="AlphaFoldDB" id="A0AAP4BAS5"/>
<evidence type="ECO:0000256" key="1">
    <source>
        <dbReference type="ARBA" id="ARBA00022723"/>
    </source>
</evidence>
<dbReference type="RefSeq" id="WP_283230655.1">
    <property type="nucleotide sequence ID" value="NZ_JASGBQ010000009.1"/>
</dbReference>
<dbReference type="PIRSF" id="PIRSF005902">
    <property type="entry name" value="DNase_TatD"/>
    <property type="match status" value="1"/>
</dbReference>
<dbReference type="NCBIfam" id="TIGR00010">
    <property type="entry name" value="YchF/TatD family DNA exonuclease"/>
    <property type="match status" value="1"/>
</dbReference>
<dbReference type="SUPFAM" id="SSF51556">
    <property type="entry name" value="Metallo-dependent hydrolases"/>
    <property type="match status" value="1"/>
</dbReference>